<proteinExistence type="predicted"/>
<dbReference type="PROSITE" id="PS01357">
    <property type="entry name" value="ZF_ZZ_1"/>
    <property type="match status" value="1"/>
</dbReference>
<dbReference type="Proteomes" id="UP000011083">
    <property type="component" value="Unassembled WGS sequence"/>
</dbReference>
<dbReference type="Pfam" id="PF00569">
    <property type="entry name" value="ZZ"/>
    <property type="match status" value="1"/>
</dbReference>
<gene>
    <name evidence="8" type="ORF">ACA1_340040</name>
</gene>
<feature type="region of interest" description="Disordered" evidence="5">
    <location>
        <begin position="595"/>
        <end position="616"/>
    </location>
</feature>
<dbReference type="CDD" id="cd02338">
    <property type="entry name" value="ZZ_PCMF_like"/>
    <property type="match status" value="1"/>
</dbReference>
<feature type="compositionally biased region" description="Basic and acidic residues" evidence="5">
    <location>
        <begin position="485"/>
        <end position="497"/>
    </location>
</feature>
<evidence type="ECO:0000256" key="5">
    <source>
        <dbReference type="SAM" id="MobiDB-lite"/>
    </source>
</evidence>
<dbReference type="OrthoDB" id="2152551at2759"/>
<accession>L8GQM3</accession>
<dbReference type="GO" id="GO:0008270">
    <property type="term" value="F:zinc ion binding"/>
    <property type="evidence" value="ECO:0007669"/>
    <property type="project" value="UniProtKB-KW"/>
</dbReference>
<dbReference type="KEGG" id="acan:ACA1_340040"/>
<dbReference type="EMBL" id="KB008030">
    <property type="protein sequence ID" value="ELR15464.1"/>
    <property type="molecule type" value="Genomic_DNA"/>
</dbReference>
<feature type="region of interest" description="Disordered" evidence="5">
    <location>
        <begin position="470"/>
        <end position="497"/>
    </location>
</feature>
<dbReference type="InterPro" id="IPR000433">
    <property type="entry name" value="Znf_ZZ"/>
</dbReference>
<evidence type="ECO:0000259" key="7">
    <source>
        <dbReference type="PROSITE" id="PS50135"/>
    </source>
</evidence>
<feature type="chain" id="PRO_5003989975" evidence="6">
    <location>
        <begin position="25"/>
        <end position="715"/>
    </location>
</feature>
<reference evidence="8 9" key="1">
    <citation type="journal article" date="2013" name="Genome Biol.">
        <title>Genome of Acanthamoeba castellanii highlights extensive lateral gene transfer and early evolution of tyrosine kinase signaling.</title>
        <authorList>
            <person name="Clarke M."/>
            <person name="Lohan A.J."/>
            <person name="Liu B."/>
            <person name="Lagkouvardos I."/>
            <person name="Roy S."/>
            <person name="Zafar N."/>
            <person name="Bertelli C."/>
            <person name="Schilde C."/>
            <person name="Kianianmomeni A."/>
            <person name="Burglin T.R."/>
            <person name="Frech C."/>
            <person name="Turcotte B."/>
            <person name="Kopec K.O."/>
            <person name="Synnott J.M."/>
            <person name="Choo C."/>
            <person name="Paponov I."/>
            <person name="Finkler A."/>
            <person name="Soon Heng Tan C."/>
            <person name="Hutchins A.P."/>
            <person name="Weinmeier T."/>
            <person name="Rattei T."/>
            <person name="Chu J.S."/>
            <person name="Gimenez G."/>
            <person name="Irimia M."/>
            <person name="Rigden D.J."/>
            <person name="Fitzpatrick D.A."/>
            <person name="Lorenzo-Morales J."/>
            <person name="Bateman A."/>
            <person name="Chiu C.H."/>
            <person name="Tang P."/>
            <person name="Hegemann P."/>
            <person name="Fromm H."/>
            <person name="Raoult D."/>
            <person name="Greub G."/>
            <person name="Miranda-Saavedra D."/>
            <person name="Chen N."/>
            <person name="Nash P."/>
            <person name="Ginger M.L."/>
            <person name="Horn M."/>
            <person name="Schaap P."/>
            <person name="Caler L."/>
            <person name="Loftus B."/>
        </authorList>
    </citation>
    <scope>NUCLEOTIDE SEQUENCE [LARGE SCALE GENOMIC DNA]</scope>
    <source>
        <strain evidence="8 9">Neff</strain>
    </source>
</reference>
<dbReference type="InterPro" id="IPR043145">
    <property type="entry name" value="Znf_ZZ_sf"/>
</dbReference>
<feature type="domain" description="ZZ-type" evidence="7">
    <location>
        <begin position="197"/>
        <end position="255"/>
    </location>
</feature>
<evidence type="ECO:0000256" key="3">
    <source>
        <dbReference type="ARBA" id="ARBA00022833"/>
    </source>
</evidence>
<keyword evidence="1" id="KW-0479">Metal-binding</keyword>
<evidence type="ECO:0000313" key="9">
    <source>
        <dbReference type="Proteomes" id="UP000011083"/>
    </source>
</evidence>
<dbReference type="RefSeq" id="XP_004337477.1">
    <property type="nucleotide sequence ID" value="XM_004337429.1"/>
</dbReference>
<protein>
    <submittedName>
        <fullName evidence="8">Zinc finger, zz type domain containing protein</fullName>
    </submittedName>
</protein>
<dbReference type="AlphaFoldDB" id="L8GQM3"/>
<feature type="region of interest" description="Disordered" evidence="5">
    <location>
        <begin position="371"/>
        <end position="398"/>
    </location>
</feature>
<dbReference type="SUPFAM" id="SSF57850">
    <property type="entry name" value="RING/U-box"/>
    <property type="match status" value="1"/>
</dbReference>
<dbReference type="Gene3D" id="3.30.60.90">
    <property type="match status" value="1"/>
</dbReference>
<keyword evidence="3" id="KW-0862">Zinc</keyword>
<dbReference type="GeneID" id="14916102"/>
<feature type="compositionally biased region" description="Low complexity" evidence="5">
    <location>
        <begin position="372"/>
        <end position="383"/>
    </location>
</feature>
<sequence>MFIRLLRAVTLLLILALMRGSVKTSLDALIHLLDPSKKEAVDEKLQSAAPQQVEGSTAPVVASDAAGAAKGKGREEALRSVVPYLKQLEDFRKHKELCSLFDEAYQGTWRYNWRDATSALASAYGLGHSSGGTPIGAALPSIAACGRFLYILNSREGLLKVGTGIVGTHTVRGHVYNYKTKYAGQPEQRPSTLTGQHHGVVCDGCQRYAFRGQRYLCSDPVCREYNLCHTCQQLGVTNKQHQKDHAMDVIAEPQPANAVPALAPQCLASGYFFTTGHQLGVLLPPGVPPNTLRRGKMMCRVFNMRQGRHVSDLMVENGHNGQCICYDRKNNLLWMHSSETSSVLHWTHLGKTSDTLAAIYALLERALSKKNGAAAGEPEGSPGNRPDEPLSEGDEDAAAAAAVTATLAGPSTASAGSFVISSLLQVLAANVQHLIQVLSPEEASKSFGLVLLDIRDLLLRLALGRVLPQPTTTTTTTTTAPDSQTGEKRPGDKTHDRVVQADARRCLLVGLPIFYPTHDKQVQFLHELLAILQVEEEKTSVATEGQTPHHTAHSHLPSPARLLLDDLLEKLSQELALGLGDMLFAPILSEVEATGAQRKERGAADAEPSSTAEAMDRAVVTSESSEKLVRDLIELAVGLMKKSSEDAKVRKTRMEQEVRSLLLDTEGSPVGPTAAEEARTIYNVLLAVQRDLLSSIGFSPSIESSGEEEEEPAIA</sequence>
<keyword evidence="6" id="KW-0732">Signal</keyword>
<evidence type="ECO:0000256" key="4">
    <source>
        <dbReference type="PROSITE-ProRule" id="PRU00228"/>
    </source>
</evidence>
<dbReference type="PROSITE" id="PS50135">
    <property type="entry name" value="ZF_ZZ_2"/>
    <property type="match status" value="1"/>
</dbReference>
<organism evidence="8 9">
    <name type="scientific">Acanthamoeba castellanii (strain ATCC 30010 / Neff)</name>
    <dbReference type="NCBI Taxonomy" id="1257118"/>
    <lineage>
        <taxon>Eukaryota</taxon>
        <taxon>Amoebozoa</taxon>
        <taxon>Discosea</taxon>
        <taxon>Longamoebia</taxon>
        <taxon>Centramoebida</taxon>
        <taxon>Acanthamoebidae</taxon>
        <taxon>Acanthamoeba</taxon>
    </lineage>
</organism>
<feature type="non-terminal residue" evidence="8">
    <location>
        <position position="1"/>
    </location>
</feature>
<feature type="signal peptide" evidence="6">
    <location>
        <begin position="1"/>
        <end position="24"/>
    </location>
</feature>
<keyword evidence="2 4" id="KW-0863">Zinc-finger</keyword>
<dbReference type="SMART" id="SM00291">
    <property type="entry name" value="ZnF_ZZ"/>
    <property type="match status" value="1"/>
</dbReference>
<dbReference type="VEuPathDB" id="AmoebaDB:ACA1_340040"/>
<evidence type="ECO:0000256" key="6">
    <source>
        <dbReference type="SAM" id="SignalP"/>
    </source>
</evidence>
<keyword evidence="9" id="KW-1185">Reference proteome</keyword>
<evidence type="ECO:0000313" key="8">
    <source>
        <dbReference type="EMBL" id="ELR15464.1"/>
    </source>
</evidence>
<feature type="compositionally biased region" description="Low complexity" evidence="5">
    <location>
        <begin position="470"/>
        <end position="479"/>
    </location>
</feature>
<evidence type="ECO:0000256" key="2">
    <source>
        <dbReference type="ARBA" id="ARBA00022771"/>
    </source>
</evidence>
<evidence type="ECO:0000256" key="1">
    <source>
        <dbReference type="ARBA" id="ARBA00022723"/>
    </source>
</evidence>
<name>L8GQM3_ACACF</name>